<feature type="compositionally biased region" description="Basic and acidic residues" evidence="5">
    <location>
        <begin position="525"/>
        <end position="535"/>
    </location>
</feature>
<dbReference type="OrthoDB" id="27109at2759"/>
<feature type="compositionally biased region" description="Polar residues" evidence="5">
    <location>
        <begin position="273"/>
        <end position="284"/>
    </location>
</feature>
<organism evidence="7 8">
    <name type="scientific">Hapsidospora chrysogenum (strain ATCC 11550 / CBS 779.69 / DSM 880 / IAM 14645 / JCM 23072 / IMI 49137)</name>
    <name type="common">Acremonium chrysogenum</name>
    <dbReference type="NCBI Taxonomy" id="857340"/>
    <lineage>
        <taxon>Eukaryota</taxon>
        <taxon>Fungi</taxon>
        <taxon>Dikarya</taxon>
        <taxon>Ascomycota</taxon>
        <taxon>Pezizomycotina</taxon>
        <taxon>Sordariomycetes</taxon>
        <taxon>Hypocreomycetidae</taxon>
        <taxon>Hypocreales</taxon>
        <taxon>Bionectriaceae</taxon>
        <taxon>Hapsidospora</taxon>
    </lineage>
</organism>
<evidence type="ECO:0000256" key="2">
    <source>
        <dbReference type="ARBA" id="ARBA00022448"/>
    </source>
</evidence>
<feature type="compositionally biased region" description="Low complexity" evidence="5">
    <location>
        <begin position="205"/>
        <end position="223"/>
    </location>
</feature>
<dbReference type="Pfam" id="PF09763">
    <property type="entry name" value="Sec3_CC"/>
    <property type="match status" value="1"/>
</dbReference>
<feature type="compositionally biased region" description="Pro residues" evidence="5">
    <location>
        <begin position="321"/>
        <end position="351"/>
    </location>
</feature>
<evidence type="ECO:0000256" key="5">
    <source>
        <dbReference type="SAM" id="MobiDB-lite"/>
    </source>
</evidence>
<dbReference type="GO" id="GO:0005546">
    <property type="term" value="F:phosphatidylinositol-4,5-bisphosphate binding"/>
    <property type="evidence" value="ECO:0007669"/>
    <property type="project" value="TreeGrafter"/>
</dbReference>
<feature type="region of interest" description="Disordered" evidence="5">
    <location>
        <begin position="1"/>
        <end position="21"/>
    </location>
</feature>
<evidence type="ECO:0000256" key="4">
    <source>
        <dbReference type="ARBA" id="ARBA00023054"/>
    </source>
</evidence>
<comment type="caution">
    <text evidence="7">The sequence shown here is derived from an EMBL/GenBank/DDBJ whole genome shotgun (WGS) entry which is preliminary data.</text>
</comment>
<dbReference type="InterPro" id="IPR028258">
    <property type="entry name" value="Sec3-PIP2_bind"/>
</dbReference>
<feature type="compositionally biased region" description="Basic and acidic residues" evidence="5">
    <location>
        <begin position="352"/>
        <end position="370"/>
    </location>
</feature>
<feature type="compositionally biased region" description="Pro residues" evidence="5">
    <location>
        <begin position="465"/>
        <end position="477"/>
    </location>
</feature>
<reference evidence="8" key="1">
    <citation type="journal article" date="2014" name="Genome Announc.">
        <title>Genome sequence and annotation of Acremonium chrysogenum, producer of the beta-lactam antibiotic cephalosporin C.</title>
        <authorList>
            <person name="Terfehr D."/>
            <person name="Dahlmann T.A."/>
            <person name="Specht T."/>
            <person name="Zadra I."/>
            <person name="Kuernsteiner H."/>
            <person name="Kueck U."/>
        </authorList>
    </citation>
    <scope>NUCLEOTIDE SEQUENCE [LARGE SCALE GENOMIC DNA]</scope>
    <source>
        <strain evidence="8">ATCC 11550 / CBS 779.69 / DSM 880 / IAM 14645 / JCM 23072 / IMI 49137</strain>
    </source>
</reference>
<feature type="compositionally biased region" description="Polar residues" evidence="5">
    <location>
        <begin position="589"/>
        <end position="600"/>
    </location>
</feature>
<name>A0A086T9N1_HAPC1</name>
<dbReference type="CDD" id="cd13315">
    <property type="entry name" value="PH_Sec3"/>
    <property type="match status" value="1"/>
</dbReference>
<feature type="region of interest" description="Disordered" evidence="5">
    <location>
        <begin position="188"/>
        <end position="604"/>
    </location>
</feature>
<evidence type="ECO:0000313" key="7">
    <source>
        <dbReference type="EMBL" id="KFH46063.1"/>
    </source>
</evidence>
<feature type="domain" description="Exocyst complex component Sec3 PIP2-binding N-terminal" evidence="6">
    <location>
        <begin position="69"/>
        <end position="166"/>
    </location>
</feature>
<dbReference type="FunFam" id="2.30.29.90:FF:000003">
    <property type="entry name" value="Exocyst complex component Sec3"/>
    <property type="match status" value="1"/>
</dbReference>
<dbReference type="Pfam" id="PF20654">
    <property type="entry name" value="Sec3_C-term"/>
    <property type="match status" value="1"/>
</dbReference>
<dbReference type="PANTHER" id="PTHR16092:SF14">
    <property type="entry name" value="EXOCYST COMPLEX COMPONENT 1 ISOFORM X1"/>
    <property type="match status" value="1"/>
</dbReference>
<gene>
    <name evidence="7" type="ORF">ACRE_031110</name>
</gene>
<feature type="compositionally biased region" description="Low complexity" evidence="5">
    <location>
        <begin position="238"/>
        <end position="249"/>
    </location>
</feature>
<feature type="compositionally biased region" description="Low complexity" evidence="5">
    <location>
        <begin position="430"/>
        <end position="439"/>
    </location>
</feature>
<keyword evidence="8" id="KW-1185">Reference proteome</keyword>
<proteinExistence type="inferred from homology"/>
<comment type="similarity">
    <text evidence="1">Belongs to the SEC3 family.</text>
</comment>
<dbReference type="GO" id="GO:0006893">
    <property type="term" value="P:Golgi to plasma membrane transport"/>
    <property type="evidence" value="ECO:0007669"/>
    <property type="project" value="TreeGrafter"/>
</dbReference>
<protein>
    <submittedName>
        <fullName evidence="7">Exocyst complex component-like protein</fullName>
    </submittedName>
</protein>
<feature type="compositionally biased region" description="Low complexity" evidence="5">
    <location>
        <begin position="500"/>
        <end position="520"/>
    </location>
</feature>
<dbReference type="PANTHER" id="PTHR16092">
    <property type="entry name" value="SEC3/SYNTAXIN-RELATED"/>
    <property type="match status" value="1"/>
</dbReference>
<dbReference type="InterPro" id="IPR048628">
    <property type="entry name" value="Sec3_C"/>
</dbReference>
<feature type="compositionally biased region" description="Basic and acidic residues" evidence="5">
    <location>
        <begin position="390"/>
        <end position="401"/>
    </location>
</feature>
<dbReference type="Gene3D" id="2.30.29.90">
    <property type="match status" value="1"/>
</dbReference>
<dbReference type="GO" id="GO:0005886">
    <property type="term" value="C:plasma membrane"/>
    <property type="evidence" value="ECO:0007669"/>
    <property type="project" value="TreeGrafter"/>
</dbReference>
<dbReference type="GO" id="GO:0006887">
    <property type="term" value="P:exocytosis"/>
    <property type="evidence" value="ECO:0007669"/>
    <property type="project" value="UniProtKB-KW"/>
</dbReference>
<dbReference type="Pfam" id="PF15277">
    <property type="entry name" value="Sec3-PIP2_bind"/>
    <property type="match status" value="1"/>
</dbReference>
<dbReference type="Proteomes" id="UP000029964">
    <property type="component" value="Unassembled WGS sequence"/>
</dbReference>
<keyword evidence="4" id="KW-0175">Coiled coil</keyword>
<evidence type="ECO:0000259" key="6">
    <source>
        <dbReference type="SMART" id="SM01313"/>
    </source>
</evidence>
<dbReference type="InterPro" id="IPR019160">
    <property type="entry name" value="Sec3_CC"/>
</dbReference>
<dbReference type="HOGENOM" id="CLU_002075_1_0_1"/>
<sequence>MDRANGAAPGAGASRAERFEDEKRRIIETCFNKKDPDGSLQETYITHIRITEYSSHPATPPPPQARTPESEKPRTIIIAVRKSGRVRMHKSKENANGTFSIGKTWNLDDLSRIESFTGPNVAWDHKEWGGHTGFLVVLGKPYFWMAQTDKEKKFFIASMVKIYSKYTGGKVPELAGFDQKELDQVMGAGKRSVNPQQRPPPPLDQRPSQQSSSSATPSVSSVAPTPPVTSEPPPPRFPRTAPAIRTPASNNGSPAGSFDSTASRGRPPLGRIAQNNKSQESVATSIGGRSEDASSLPPRSRNGMAGPGGFGRFGDPHSEPTEPPTQPLPQLPSHPKQPQPPPPRVPKPEQPPPERKRPPMDPTRPQDRDLVPPPLMSQGPKAPAAPPPRSSDRMSPRKDSMSTRTSSLANSMKDRSTPPPAMASMEPKTPEQTKTTPSKPDAPVGMKSPSNVSLPKSGASTPLAPSEPVPAPEPPPVPEEEERPGLGPMIKSKRSKGDLANAFRKAASAASAANAFKPRPGGAGERLRQQQEHLQTKNNGDEPDGITGVVPAPPRPASRGKADTTPEPTPPPKAPQRTSIVPEVKISVPVSSRPSTSQGQPKDISKEVANVKEPEADPQLPPRRSVVAGNDAKYLRSLGVDANLLDNRSDEFGRWLDYFGWVPGEQMQTRSVDDLKVDLERELNKAQAGGWLARFREEDERVGAIKRGIDVAITECEELDNLLTLYTVELSTLSEDIAYIEAQGQGLQVQTANQKLLKKEVESLLETCAITSQDLEVLRLAPLDNVRGLEDVESALVTLYKAMLKIDPSLGGKEPGKGDTTMDSDQTLGLNSDYGKMKIVQEKKEMYMQESSFFMRRLLEFMPRQFDQAFSETKRAMEGALSKKADASHHEAGRDVLWKYSPLMLYARDADLDNWNRLIHQYQDKGQPIYKNEFQVVIASWRRNARKMTGEEAELLFTSQVEKQQEGMATAARKMTVKRSQTLARALRSPLGDGSRAEREKAGSDSRSFPYEVFAGVLEDLMPLVEMEQNFIIDFFHATTLEQADFPDAVAASRPRDRRGGDLKRHRLMEPDRDLARRVTRSMEVIFSFLDQELTRLMEWVIGQDPLQGIGVLVTVEKKMADIAQTNQDYLNTIFQKLHGLLGGRFRKFVDDQIRAIEDTKVKINKRKGVIAFMRVFPNFSTAVENMLADVDPTLPIRRNVDQEYDRMLKSMFDSLMVIARENPAVGVTASGADPEDKEALNFHILLIENMNHFAEEIDTRGLEVLEVWKENANTEYHEHMGLYLNAVMRRPLGKLLDHLENIEAQLQAGRSPTAIAAQPSNSKTIFNKVLGAYDAKEVRKGIEALRKRVEKHFGDADDPTLSRELVGKVLRECERFYGDVENRIGRIVTDIYGGDVLFEWPRAEVRAAFR</sequence>
<evidence type="ECO:0000256" key="1">
    <source>
        <dbReference type="ARBA" id="ARBA00006518"/>
    </source>
</evidence>
<feature type="region of interest" description="Disordered" evidence="5">
    <location>
        <begin position="50"/>
        <end position="71"/>
    </location>
</feature>
<accession>A0A086T9N1</accession>
<feature type="compositionally biased region" description="Polar residues" evidence="5">
    <location>
        <begin position="448"/>
        <end position="460"/>
    </location>
</feature>
<evidence type="ECO:0000313" key="8">
    <source>
        <dbReference type="Proteomes" id="UP000029964"/>
    </source>
</evidence>
<feature type="compositionally biased region" description="Polar residues" evidence="5">
    <location>
        <begin position="250"/>
        <end position="263"/>
    </location>
</feature>
<dbReference type="EMBL" id="JPKY01000023">
    <property type="protein sequence ID" value="KFH46063.1"/>
    <property type="molecule type" value="Genomic_DNA"/>
</dbReference>
<keyword evidence="3" id="KW-0268">Exocytosis</keyword>
<feature type="compositionally biased region" description="Pro residues" evidence="5">
    <location>
        <begin position="224"/>
        <end position="237"/>
    </location>
</feature>
<dbReference type="STRING" id="857340.A0A086T9N1"/>
<keyword evidence="2" id="KW-0813">Transport</keyword>
<dbReference type="SMART" id="SM01313">
    <property type="entry name" value="Sec3-PIP2_bind"/>
    <property type="match status" value="1"/>
</dbReference>
<dbReference type="GO" id="GO:0000145">
    <property type="term" value="C:exocyst"/>
    <property type="evidence" value="ECO:0007669"/>
    <property type="project" value="InterPro"/>
</dbReference>
<evidence type="ECO:0000256" key="3">
    <source>
        <dbReference type="ARBA" id="ARBA00022483"/>
    </source>
</evidence>